<name>A0A0F8WX24_9ZZZZ</name>
<reference evidence="1" key="1">
    <citation type="journal article" date="2015" name="Nature">
        <title>Complex archaea that bridge the gap between prokaryotes and eukaryotes.</title>
        <authorList>
            <person name="Spang A."/>
            <person name="Saw J.H."/>
            <person name="Jorgensen S.L."/>
            <person name="Zaremba-Niedzwiedzka K."/>
            <person name="Martijn J."/>
            <person name="Lind A.E."/>
            <person name="van Eijk R."/>
            <person name="Schleper C."/>
            <person name="Guy L."/>
            <person name="Ettema T.J."/>
        </authorList>
    </citation>
    <scope>NUCLEOTIDE SEQUENCE</scope>
</reference>
<proteinExistence type="predicted"/>
<accession>A0A0F8WX24</accession>
<sequence length="117" mass="13357">MKSGKNNMFDSKHYIPILKWKRAEQVALKALEQEHKEYITPLIQFVMPRNKPDDELADIVARFENLAPQIPEKLIGVWGRSPIFVDISLLFTTPLKVKSLNVILRGGHKHGGIFVPV</sequence>
<comment type="caution">
    <text evidence="1">The sequence shown here is derived from an EMBL/GenBank/DDBJ whole genome shotgun (WGS) entry which is preliminary data.</text>
</comment>
<dbReference type="AlphaFoldDB" id="A0A0F8WX24"/>
<protein>
    <submittedName>
        <fullName evidence="1">Uncharacterized protein</fullName>
    </submittedName>
</protein>
<organism evidence="1">
    <name type="scientific">marine sediment metagenome</name>
    <dbReference type="NCBI Taxonomy" id="412755"/>
    <lineage>
        <taxon>unclassified sequences</taxon>
        <taxon>metagenomes</taxon>
        <taxon>ecological metagenomes</taxon>
    </lineage>
</organism>
<evidence type="ECO:0000313" key="1">
    <source>
        <dbReference type="EMBL" id="KKK61367.1"/>
    </source>
</evidence>
<dbReference type="EMBL" id="LAZR01062511">
    <property type="protein sequence ID" value="KKK61367.1"/>
    <property type="molecule type" value="Genomic_DNA"/>
</dbReference>
<dbReference type="Pfam" id="PF14350">
    <property type="entry name" value="Beta_protein"/>
    <property type="match status" value="1"/>
</dbReference>
<dbReference type="InterPro" id="IPR025683">
    <property type="entry name" value="Protein_beta"/>
</dbReference>
<feature type="non-terminal residue" evidence="1">
    <location>
        <position position="117"/>
    </location>
</feature>
<gene>
    <name evidence="1" type="ORF">LCGC14_3015030</name>
</gene>